<name>A0AAE1AIQ1_9GAST</name>
<protein>
    <submittedName>
        <fullName evidence="1">Uncharacterized protein</fullName>
    </submittedName>
</protein>
<comment type="caution">
    <text evidence="1">The sequence shown here is derived from an EMBL/GenBank/DDBJ whole genome shotgun (WGS) entry which is preliminary data.</text>
</comment>
<proteinExistence type="predicted"/>
<accession>A0AAE1AIQ1</accession>
<reference evidence="1" key="1">
    <citation type="journal article" date="2023" name="G3 (Bethesda)">
        <title>A reference genome for the long-term kleptoplast-retaining sea slug Elysia crispata morphotype clarki.</title>
        <authorList>
            <person name="Eastman K.E."/>
            <person name="Pendleton A.L."/>
            <person name="Shaikh M.A."/>
            <person name="Suttiyut T."/>
            <person name="Ogas R."/>
            <person name="Tomko P."/>
            <person name="Gavelis G."/>
            <person name="Widhalm J.R."/>
            <person name="Wisecaver J.H."/>
        </authorList>
    </citation>
    <scope>NUCLEOTIDE SEQUENCE</scope>
    <source>
        <strain evidence="1">ECLA1</strain>
    </source>
</reference>
<evidence type="ECO:0000313" key="1">
    <source>
        <dbReference type="EMBL" id="KAK3788378.1"/>
    </source>
</evidence>
<organism evidence="1 2">
    <name type="scientific">Elysia crispata</name>
    <name type="common">lettuce slug</name>
    <dbReference type="NCBI Taxonomy" id="231223"/>
    <lineage>
        <taxon>Eukaryota</taxon>
        <taxon>Metazoa</taxon>
        <taxon>Spiralia</taxon>
        <taxon>Lophotrochozoa</taxon>
        <taxon>Mollusca</taxon>
        <taxon>Gastropoda</taxon>
        <taxon>Heterobranchia</taxon>
        <taxon>Euthyneura</taxon>
        <taxon>Panpulmonata</taxon>
        <taxon>Sacoglossa</taxon>
        <taxon>Placobranchoidea</taxon>
        <taxon>Plakobranchidae</taxon>
        <taxon>Elysia</taxon>
    </lineage>
</organism>
<dbReference type="AlphaFoldDB" id="A0AAE1AIQ1"/>
<dbReference type="EMBL" id="JAWDGP010001769">
    <property type="protein sequence ID" value="KAK3788378.1"/>
    <property type="molecule type" value="Genomic_DNA"/>
</dbReference>
<dbReference type="Proteomes" id="UP001283361">
    <property type="component" value="Unassembled WGS sequence"/>
</dbReference>
<keyword evidence="2" id="KW-1185">Reference proteome</keyword>
<sequence>MVRARGVGAENSGGEIPEVVFVCCLQHSGNTTGANLSSGNRRCIEVCIRDLKTLDINIESWPDPTS</sequence>
<gene>
    <name evidence="1" type="ORF">RRG08_025103</name>
</gene>
<evidence type="ECO:0000313" key="2">
    <source>
        <dbReference type="Proteomes" id="UP001283361"/>
    </source>
</evidence>